<evidence type="ECO:0000313" key="6">
    <source>
        <dbReference type="Proteomes" id="UP000630936"/>
    </source>
</evidence>
<evidence type="ECO:0000313" key="5">
    <source>
        <dbReference type="EMBL" id="GGZ13594.1"/>
    </source>
</evidence>
<comment type="similarity">
    <text evidence="1">Belongs to the P-Pant transferase superfamily. Gsp/Sfp/HetI/AcpT family.</text>
</comment>
<dbReference type="GO" id="GO:0005829">
    <property type="term" value="C:cytosol"/>
    <property type="evidence" value="ECO:0007669"/>
    <property type="project" value="TreeGrafter"/>
</dbReference>
<accession>A0A918UJ69</accession>
<evidence type="ECO:0000259" key="4">
    <source>
        <dbReference type="Pfam" id="PF01648"/>
    </source>
</evidence>
<dbReference type="Gene3D" id="3.90.470.20">
    <property type="entry name" value="4'-phosphopantetheinyl transferase domain"/>
    <property type="match status" value="1"/>
</dbReference>
<dbReference type="PANTHER" id="PTHR12215">
    <property type="entry name" value="PHOSPHOPANTETHEINE TRANSFERASE"/>
    <property type="match status" value="1"/>
</dbReference>
<organism evidence="5 6">
    <name type="scientific">Streptomyces inusitatus</name>
    <dbReference type="NCBI Taxonomy" id="68221"/>
    <lineage>
        <taxon>Bacteria</taxon>
        <taxon>Bacillati</taxon>
        <taxon>Actinomycetota</taxon>
        <taxon>Actinomycetes</taxon>
        <taxon>Kitasatosporales</taxon>
        <taxon>Streptomycetaceae</taxon>
        <taxon>Streptomyces</taxon>
    </lineage>
</organism>
<comment type="caution">
    <text evidence="5">The sequence shown here is derived from an EMBL/GenBank/DDBJ whole genome shotgun (WGS) entry which is preliminary data.</text>
</comment>
<dbReference type="SUPFAM" id="SSF56214">
    <property type="entry name" value="4'-phosphopantetheinyl transferase"/>
    <property type="match status" value="2"/>
</dbReference>
<sequence>MATTEHSAEPAGGPPSTSRPSPISQSSPPSPLSPPPGVERLWLGRVPALAAEALAHRRLLDGAESARLDAFRRPVDRDAYAVAHVALRRLLGERLGLPPEAVALTRKPCTQCGGPHGRPAISGDPVHFSLSHTEGLVLITLAPVPVGADVENLPSAATVDEIAGELHPGERAELAGLPAGERPFAFARCWTRKEAVLKASGVGLNEDLARTHVGAGPRPVQVAGWRLTDVPVDPGYAAAVAVAAVP</sequence>
<dbReference type="GO" id="GO:0000287">
    <property type="term" value="F:magnesium ion binding"/>
    <property type="evidence" value="ECO:0007669"/>
    <property type="project" value="InterPro"/>
</dbReference>
<dbReference type="RefSeq" id="WP_190120894.1">
    <property type="nucleotide sequence ID" value="NZ_BMWG01000001.1"/>
</dbReference>
<feature type="compositionally biased region" description="Pro residues" evidence="3">
    <location>
        <begin position="28"/>
        <end position="37"/>
    </location>
</feature>
<keyword evidence="2" id="KW-0808">Transferase</keyword>
<dbReference type="GO" id="GO:0008897">
    <property type="term" value="F:holo-[acyl-carrier-protein] synthase activity"/>
    <property type="evidence" value="ECO:0007669"/>
    <property type="project" value="InterPro"/>
</dbReference>
<evidence type="ECO:0000256" key="2">
    <source>
        <dbReference type="ARBA" id="ARBA00022679"/>
    </source>
</evidence>
<evidence type="ECO:0000256" key="3">
    <source>
        <dbReference type="SAM" id="MobiDB-lite"/>
    </source>
</evidence>
<dbReference type="AlphaFoldDB" id="A0A918UJ69"/>
<dbReference type="Proteomes" id="UP000630936">
    <property type="component" value="Unassembled WGS sequence"/>
</dbReference>
<feature type="compositionally biased region" description="Low complexity" evidence="3">
    <location>
        <begin position="14"/>
        <end position="27"/>
    </location>
</feature>
<reference evidence="5" key="2">
    <citation type="submission" date="2020-09" db="EMBL/GenBank/DDBJ databases">
        <authorList>
            <person name="Sun Q."/>
            <person name="Ohkuma M."/>
        </authorList>
    </citation>
    <scope>NUCLEOTIDE SEQUENCE</scope>
    <source>
        <strain evidence="5">JCM 4988</strain>
    </source>
</reference>
<feature type="domain" description="4'-phosphopantetheinyl transferase" evidence="4">
    <location>
        <begin position="145"/>
        <end position="213"/>
    </location>
</feature>
<dbReference type="EMBL" id="BMWG01000001">
    <property type="protein sequence ID" value="GGZ13594.1"/>
    <property type="molecule type" value="Genomic_DNA"/>
</dbReference>
<keyword evidence="6" id="KW-1185">Reference proteome</keyword>
<evidence type="ECO:0000256" key="1">
    <source>
        <dbReference type="ARBA" id="ARBA00010990"/>
    </source>
</evidence>
<dbReference type="Pfam" id="PF01648">
    <property type="entry name" value="ACPS"/>
    <property type="match status" value="1"/>
</dbReference>
<dbReference type="InterPro" id="IPR008278">
    <property type="entry name" value="4-PPantetheinyl_Trfase_dom"/>
</dbReference>
<protein>
    <recommendedName>
        <fullName evidence="4">4'-phosphopantetheinyl transferase domain-containing protein</fullName>
    </recommendedName>
</protein>
<dbReference type="GO" id="GO:0019878">
    <property type="term" value="P:lysine biosynthetic process via aminoadipic acid"/>
    <property type="evidence" value="ECO:0007669"/>
    <property type="project" value="TreeGrafter"/>
</dbReference>
<proteinExistence type="inferred from homology"/>
<reference evidence="5" key="1">
    <citation type="journal article" date="2014" name="Int. J. Syst. Evol. Microbiol.">
        <title>Complete genome sequence of Corynebacterium casei LMG S-19264T (=DSM 44701T), isolated from a smear-ripened cheese.</title>
        <authorList>
            <consortium name="US DOE Joint Genome Institute (JGI-PGF)"/>
            <person name="Walter F."/>
            <person name="Albersmeier A."/>
            <person name="Kalinowski J."/>
            <person name="Ruckert C."/>
        </authorList>
    </citation>
    <scope>NUCLEOTIDE SEQUENCE</scope>
    <source>
        <strain evidence="5">JCM 4988</strain>
    </source>
</reference>
<name>A0A918UJ69_9ACTN</name>
<dbReference type="PANTHER" id="PTHR12215:SF10">
    <property type="entry name" value="L-AMINOADIPATE-SEMIALDEHYDE DEHYDROGENASE-PHOSPHOPANTETHEINYL TRANSFERASE"/>
    <property type="match status" value="1"/>
</dbReference>
<dbReference type="InterPro" id="IPR037143">
    <property type="entry name" value="4-PPantetheinyl_Trfase_dom_sf"/>
</dbReference>
<gene>
    <name evidence="5" type="ORF">GCM10010387_02040</name>
</gene>
<dbReference type="InterPro" id="IPR050559">
    <property type="entry name" value="P-Pant_transferase_sf"/>
</dbReference>
<feature type="region of interest" description="Disordered" evidence="3">
    <location>
        <begin position="1"/>
        <end position="38"/>
    </location>
</feature>